<keyword evidence="1" id="KW-0472">Membrane</keyword>
<dbReference type="GeneID" id="93712241"/>
<accession>A0A1I6BI93</accession>
<name>A0A1I6BI93_9BACI</name>
<keyword evidence="1" id="KW-1133">Transmembrane helix</keyword>
<dbReference type="PANTHER" id="PTHR14969:SF13">
    <property type="entry name" value="AT30094P"/>
    <property type="match status" value="1"/>
</dbReference>
<organism evidence="3 4">
    <name type="scientific">Priestia endophytica DSM 13796</name>
    <dbReference type="NCBI Taxonomy" id="1121089"/>
    <lineage>
        <taxon>Bacteria</taxon>
        <taxon>Bacillati</taxon>
        <taxon>Bacillota</taxon>
        <taxon>Bacilli</taxon>
        <taxon>Bacillales</taxon>
        <taxon>Bacillaceae</taxon>
        <taxon>Priestia</taxon>
    </lineage>
</organism>
<dbReference type="EMBL" id="FOXX01000010">
    <property type="protein sequence ID" value="SFQ80668.1"/>
    <property type="molecule type" value="Genomic_DNA"/>
</dbReference>
<evidence type="ECO:0000259" key="2">
    <source>
        <dbReference type="SMART" id="SM00014"/>
    </source>
</evidence>
<feature type="transmembrane region" description="Helical" evidence="1">
    <location>
        <begin position="151"/>
        <end position="169"/>
    </location>
</feature>
<dbReference type="CDD" id="cd03385">
    <property type="entry name" value="PAP2_BcrC_like"/>
    <property type="match status" value="1"/>
</dbReference>
<dbReference type="PANTHER" id="PTHR14969">
    <property type="entry name" value="SPHINGOSINE-1-PHOSPHATE PHOSPHOHYDROLASE"/>
    <property type="match status" value="1"/>
</dbReference>
<dbReference type="InterPro" id="IPR036938">
    <property type="entry name" value="PAP2/HPO_sf"/>
</dbReference>
<evidence type="ECO:0000256" key="1">
    <source>
        <dbReference type="SAM" id="Phobius"/>
    </source>
</evidence>
<evidence type="ECO:0000313" key="3">
    <source>
        <dbReference type="EMBL" id="SFQ80668.1"/>
    </source>
</evidence>
<proteinExistence type="predicted"/>
<sequence length="204" mass="23241">MNISELNTNLFRTINDLGKHYTYLNSPMIFIAEYMVYVLALVVLLFWLTKNKRNRIMVICATLTFISAEIIGKIAGKIHSNHQPFAELSKVNKLIGKAIDNSFPSDHTILFFSFCISFWLCRGGWWFLWGILACIVGISRIWVGVHYPADVLVGAFISVLSAIITQAVIPKLKFTHKLLDIYDRGERLILSPLSKFKSTRSKNL</sequence>
<feature type="transmembrane region" description="Helical" evidence="1">
    <location>
        <begin position="28"/>
        <end position="48"/>
    </location>
</feature>
<dbReference type="SUPFAM" id="SSF48317">
    <property type="entry name" value="Acid phosphatase/Vanadium-dependent haloperoxidase"/>
    <property type="match status" value="1"/>
</dbReference>
<dbReference type="Pfam" id="PF01569">
    <property type="entry name" value="PAP2"/>
    <property type="match status" value="1"/>
</dbReference>
<keyword evidence="1" id="KW-0812">Transmembrane</keyword>
<evidence type="ECO:0000313" key="4">
    <source>
        <dbReference type="Proteomes" id="UP000182762"/>
    </source>
</evidence>
<dbReference type="Gene3D" id="1.20.144.10">
    <property type="entry name" value="Phosphatidic acid phosphatase type 2/haloperoxidase"/>
    <property type="match status" value="1"/>
</dbReference>
<feature type="transmembrane region" description="Helical" evidence="1">
    <location>
        <begin position="126"/>
        <end position="145"/>
    </location>
</feature>
<dbReference type="SMART" id="SM00014">
    <property type="entry name" value="acidPPc"/>
    <property type="match status" value="1"/>
</dbReference>
<keyword evidence="4" id="KW-1185">Reference proteome</keyword>
<reference evidence="3 4" key="1">
    <citation type="submission" date="2016-10" db="EMBL/GenBank/DDBJ databases">
        <authorList>
            <person name="Varghese N."/>
            <person name="Submissions S."/>
        </authorList>
    </citation>
    <scope>NUCLEOTIDE SEQUENCE [LARGE SCALE GENOMIC DNA]</scope>
    <source>
        <strain evidence="3 4">DSM 13796</strain>
    </source>
</reference>
<dbReference type="RefSeq" id="WP_061806029.1">
    <property type="nucleotide sequence ID" value="NZ_FOXX01000010.1"/>
</dbReference>
<dbReference type="InterPro" id="IPR033879">
    <property type="entry name" value="UPP_Pase"/>
</dbReference>
<comment type="caution">
    <text evidence="3">The sequence shown here is derived from an EMBL/GenBank/DDBJ whole genome shotgun (WGS) entry which is preliminary data.</text>
</comment>
<gene>
    <name evidence="3" type="ORF">SAMN02745910_03649</name>
</gene>
<protein>
    <submittedName>
        <fullName evidence="3">Undecaprenyl-diphosphatase</fullName>
    </submittedName>
</protein>
<dbReference type="Proteomes" id="UP000182762">
    <property type="component" value="Unassembled WGS sequence"/>
</dbReference>
<dbReference type="InterPro" id="IPR000326">
    <property type="entry name" value="PAP2/HPO"/>
</dbReference>
<feature type="domain" description="Phosphatidic acid phosphatase type 2/haloperoxidase" evidence="2">
    <location>
        <begin position="58"/>
        <end position="166"/>
    </location>
</feature>